<comment type="similarity">
    <text evidence="2">Belongs to the nucleotide-sugar transporter family. SLC35A subfamily.</text>
</comment>
<gene>
    <name evidence="8" type="primary">CSON011419</name>
</gene>
<evidence type="ECO:0000256" key="4">
    <source>
        <dbReference type="ARBA" id="ARBA00022692"/>
    </source>
</evidence>
<feature type="transmembrane region" description="Helical" evidence="7">
    <location>
        <begin position="279"/>
        <end position="299"/>
    </location>
</feature>
<reference evidence="8" key="1">
    <citation type="submission" date="2018-07" db="EMBL/GenBank/DDBJ databases">
        <authorList>
            <person name="Quirk P.G."/>
            <person name="Krulwich T.A."/>
        </authorList>
    </citation>
    <scope>NUCLEOTIDE SEQUENCE</scope>
</reference>
<sequence>MNINWKELFPSRISVVIFILYMVLFVAQGILITASQNDDNSYEYNTVTVVLASEGLKLIISCLLFFKNHNASSLCVNLVNETKLLFLYLIPALLYCIYNNLAFLNLSTFDPTTYFILLQLRVVFTGILFQIIFNRKLTKLQWFSLVVLTIGCMIRHINLSDPKSTIESKNNISHDSFSMKGFGLIIIQTLCSCFAGVYNEYLLKKKGKDTDIYLQNIYMYIDSLACNILLLFIQGDFFSAFDIKSIKQILQLNVLIIICNNCAIGIVTSFFLKHMNSILKTFASALELTFTAVLSYFFLKIPLNLSAVISIIIVCFAIYFYSKSPVTSNSTILPIHSRSNYNISVNQKLLSSDDN</sequence>
<dbReference type="InterPro" id="IPR037185">
    <property type="entry name" value="EmrE-like"/>
</dbReference>
<accession>A0A336M608</accession>
<name>A0A336M608_CULSO</name>
<feature type="transmembrane region" description="Helical" evidence="7">
    <location>
        <begin position="86"/>
        <end position="106"/>
    </location>
</feature>
<dbReference type="AlphaFoldDB" id="A0A336M608"/>
<feature type="transmembrane region" description="Helical" evidence="7">
    <location>
        <begin position="305"/>
        <end position="322"/>
    </location>
</feature>
<dbReference type="SUPFAM" id="SSF103481">
    <property type="entry name" value="Multidrug resistance efflux transporter EmrE"/>
    <property type="match status" value="1"/>
</dbReference>
<evidence type="ECO:0000256" key="5">
    <source>
        <dbReference type="ARBA" id="ARBA00022989"/>
    </source>
</evidence>
<dbReference type="VEuPathDB" id="VectorBase:CSON011419"/>
<feature type="transmembrane region" description="Helical" evidence="7">
    <location>
        <begin position="249"/>
        <end position="272"/>
    </location>
</feature>
<feature type="transmembrane region" description="Helical" evidence="7">
    <location>
        <begin position="140"/>
        <end position="157"/>
    </location>
</feature>
<dbReference type="OMA" id="CLYCREN"/>
<dbReference type="GO" id="GO:0000139">
    <property type="term" value="C:Golgi membrane"/>
    <property type="evidence" value="ECO:0007669"/>
    <property type="project" value="InterPro"/>
</dbReference>
<dbReference type="PANTHER" id="PTHR10231">
    <property type="entry name" value="NUCLEOTIDE-SUGAR TRANSMEMBRANE TRANSPORTER"/>
    <property type="match status" value="1"/>
</dbReference>
<comment type="subcellular location">
    <subcellularLocation>
        <location evidence="1">Membrane</location>
        <topology evidence="1">Multi-pass membrane protein</topology>
    </subcellularLocation>
</comment>
<dbReference type="NCBIfam" id="TIGR00803">
    <property type="entry name" value="nst"/>
    <property type="match status" value="1"/>
</dbReference>
<proteinExistence type="inferred from homology"/>
<dbReference type="Pfam" id="PF04142">
    <property type="entry name" value="Nuc_sug_transp"/>
    <property type="match status" value="1"/>
</dbReference>
<evidence type="ECO:0000313" key="8">
    <source>
        <dbReference type="EMBL" id="SSX24781.1"/>
    </source>
</evidence>
<evidence type="ECO:0000256" key="7">
    <source>
        <dbReference type="SAM" id="Phobius"/>
    </source>
</evidence>
<evidence type="ECO:0000256" key="1">
    <source>
        <dbReference type="ARBA" id="ARBA00004141"/>
    </source>
</evidence>
<evidence type="ECO:0000256" key="3">
    <source>
        <dbReference type="ARBA" id="ARBA00022597"/>
    </source>
</evidence>
<dbReference type="EMBL" id="UFQT01000499">
    <property type="protein sequence ID" value="SSX24781.1"/>
    <property type="molecule type" value="Genomic_DNA"/>
</dbReference>
<evidence type="ECO:0000256" key="2">
    <source>
        <dbReference type="ARBA" id="ARBA00009976"/>
    </source>
</evidence>
<keyword evidence="4 7" id="KW-0812">Transmembrane</keyword>
<feature type="transmembrane region" description="Helical" evidence="7">
    <location>
        <begin position="177"/>
        <end position="197"/>
    </location>
</feature>
<keyword evidence="5 7" id="KW-1133">Transmembrane helix</keyword>
<evidence type="ECO:0000256" key="6">
    <source>
        <dbReference type="ARBA" id="ARBA00023136"/>
    </source>
</evidence>
<dbReference type="InterPro" id="IPR007271">
    <property type="entry name" value="Nuc_sug_transpt"/>
</dbReference>
<keyword evidence="3" id="KW-0813">Transport</keyword>
<dbReference type="PIRSF" id="PIRSF005799">
    <property type="entry name" value="UDP-gal_transpt"/>
    <property type="match status" value="1"/>
</dbReference>
<feature type="transmembrane region" description="Helical" evidence="7">
    <location>
        <begin position="12"/>
        <end position="34"/>
    </location>
</feature>
<protein>
    <submittedName>
        <fullName evidence="8">CSON011419 protein</fullName>
    </submittedName>
</protein>
<feature type="transmembrane region" description="Helical" evidence="7">
    <location>
        <begin position="46"/>
        <end position="66"/>
    </location>
</feature>
<dbReference type="GO" id="GO:0015165">
    <property type="term" value="F:pyrimidine nucleotide-sugar transmembrane transporter activity"/>
    <property type="evidence" value="ECO:0007669"/>
    <property type="project" value="InterPro"/>
</dbReference>
<keyword evidence="3" id="KW-0762">Sugar transport</keyword>
<feature type="transmembrane region" description="Helical" evidence="7">
    <location>
        <begin position="112"/>
        <end position="133"/>
    </location>
</feature>
<feature type="transmembrane region" description="Helical" evidence="7">
    <location>
        <begin position="217"/>
        <end position="237"/>
    </location>
</feature>
<keyword evidence="6 7" id="KW-0472">Membrane</keyword>
<organism evidence="8">
    <name type="scientific">Culicoides sonorensis</name>
    <name type="common">Biting midge</name>
    <dbReference type="NCBI Taxonomy" id="179676"/>
    <lineage>
        <taxon>Eukaryota</taxon>
        <taxon>Metazoa</taxon>
        <taxon>Ecdysozoa</taxon>
        <taxon>Arthropoda</taxon>
        <taxon>Hexapoda</taxon>
        <taxon>Insecta</taxon>
        <taxon>Pterygota</taxon>
        <taxon>Neoptera</taxon>
        <taxon>Endopterygota</taxon>
        <taxon>Diptera</taxon>
        <taxon>Nematocera</taxon>
        <taxon>Chironomoidea</taxon>
        <taxon>Ceratopogonidae</taxon>
        <taxon>Ceratopogoninae</taxon>
        <taxon>Culicoides</taxon>
        <taxon>Monoculicoides</taxon>
    </lineage>
</organism>